<dbReference type="PANTHER" id="PTHR10963:SF24">
    <property type="entry name" value="GLYCOSIDASE C21B10.07-RELATED"/>
    <property type="match status" value="1"/>
</dbReference>
<evidence type="ECO:0000256" key="5">
    <source>
        <dbReference type="ARBA" id="ARBA00023295"/>
    </source>
</evidence>
<dbReference type="AlphaFoldDB" id="A0A9P9CXH3"/>
<dbReference type="InterPro" id="IPR050546">
    <property type="entry name" value="Glycosyl_Hydrlase_16"/>
</dbReference>
<dbReference type="InterPro" id="IPR013320">
    <property type="entry name" value="ConA-like_dom_sf"/>
</dbReference>
<dbReference type="GO" id="GO:0009251">
    <property type="term" value="P:glucan catabolic process"/>
    <property type="evidence" value="ECO:0007669"/>
    <property type="project" value="TreeGrafter"/>
</dbReference>
<evidence type="ECO:0000313" key="7">
    <source>
        <dbReference type="EMBL" id="KAH7108804.1"/>
    </source>
</evidence>
<accession>A0A9P9CXH3</accession>
<keyword evidence="8" id="KW-1185">Reference proteome</keyword>
<evidence type="ECO:0000256" key="2">
    <source>
        <dbReference type="ARBA" id="ARBA00006865"/>
    </source>
</evidence>
<gene>
    <name evidence="7" type="ORF">B0J13DRAFT_600680</name>
</gene>
<proteinExistence type="inferred from homology"/>
<dbReference type="InterPro" id="IPR000757">
    <property type="entry name" value="Beta-glucanase-like"/>
</dbReference>
<feature type="domain" description="GH16" evidence="6">
    <location>
        <begin position="56"/>
        <end position="308"/>
    </location>
</feature>
<organism evidence="7 8">
    <name type="scientific">Dactylonectria estremocensis</name>
    <dbReference type="NCBI Taxonomy" id="1079267"/>
    <lineage>
        <taxon>Eukaryota</taxon>
        <taxon>Fungi</taxon>
        <taxon>Dikarya</taxon>
        <taxon>Ascomycota</taxon>
        <taxon>Pezizomycotina</taxon>
        <taxon>Sordariomycetes</taxon>
        <taxon>Hypocreomycetidae</taxon>
        <taxon>Hypocreales</taxon>
        <taxon>Nectriaceae</taxon>
        <taxon>Dactylonectria</taxon>
    </lineage>
</organism>
<comment type="catalytic activity">
    <reaction evidence="1">
        <text>Endohydrolysis of (1-&gt;3)- or (1-&gt;4)-linkages in beta-D-glucans when the glucose residue whose reducing group is involved in the linkage to be hydrolyzed is itself substituted at C-3.</text>
        <dbReference type="EC" id="3.2.1.6"/>
    </reaction>
</comment>
<keyword evidence="4 7" id="KW-0378">Hydrolase</keyword>
<dbReference type="Gene3D" id="2.60.120.200">
    <property type="match status" value="1"/>
</dbReference>
<protein>
    <recommendedName>
        <fullName evidence="3">endo-1,3(4)-beta-glucanase</fullName>
        <ecNumber evidence="3">3.2.1.6</ecNumber>
    </recommendedName>
</protein>
<dbReference type="FunFam" id="2.60.120.200:FF:000114">
    <property type="entry name" value="Probable endo-1,3(4)-beta-glucanase NFIA_089530"/>
    <property type="match status" value="1"/>
</dbReference>
<dbReference type="CDD" id="cd02181">
    <property type="entry name" value="GH16_fungal_Lam16A_glucanase"/>
    <property type="match status" value="1"/>
</dbReference>
<evidence type="ECO:0000256" key="4">
    <source>
        <dbReference type="ARBA" id="ARBA00022801"/>
    </source>
</evidence>
<evidence type="ECO:0000256" key="1">
    <source>
        <dbReference type="ARBA" id="ARBA00000124"/>
    </source>
</evidence>
<evidence type="ECO:0000259" key="6">
    <source>
        <dbReference type="PROSITE" id="PS51762"/>
    </source>
</evidence>
<dbReference type="SUPFAM" id="SSF49899">
    <property type="entry name" value="Concanavalin A-like lectins/glucanases"/>
    <property type="match status" value="1"/>
</dbReference>
<sequence>MRIRSSDPNSFILLGKSLPCPSHAKPTCLDAFMPHISYQTTYKIAHATIYSLSITYDTTNFFTSFDFFNEKDPTNGFVEYVGFETAVSEGLAGDRNGAIYMGVDTTTVSPASGRKSVRVTSQTSFTHGLFIADIIHMPGSICGVWPAMWLFGPNWPVSGEIDIIEGVNTQVHNTITLHTGSGCYITNEGTLESTTLLESNCNAGYAHTGCSQSTANYQNYGNSFNANGGGVYAMEWTSDHISIWFFARNQIPDNIKTEFLDPSGWGLPTARFTGGSGCNIDTYFMNNNLVFDTTFCGDWAGSAETWNTNLECSALSSNCNDYVAANPAAFTEAYWLINSIKIFDQSTSSYNDK</sequence>
<dbReference type="Pfam" id="PF26113">
    <property type="entry name" value="GH16_XgeA"/>
    <property type="match status" value="1"/>
</dbReference>
<dbReference type="Proteomes" id="UP000717696">
    <property type="component" value="Unassembled WGS sequence"/>
</dbReference>
<comment type="similarity">
    <text evidence="2">Belongs to the glycosyl hydrolase 16 family.</text>
</comment>
<dbReference type="PROSITE" id="PS51762">
    <property type="entry name" value="GH16_2"/>
    <property type="match status" value="1"/>
</dbReference>
<reference evidence="7" key="1">
    <citation type="journal article" date="2021" name="Nat. Commun.">
        <title>Genetic determinants of endophytism in the Arabidopsis root mycobiome.</title>
        <authorList>
            <person name="Mesny F."/>
            <person name="Miyauchi S."/>
            <person name="Thiergart T."/>
            <person name="Pickel B."/>
            <person name="Atanasova L."/>
            <person name="Karlsson M."/>
            <person name="Huettel B."/>
            <person name="Barry K.W."/>
            <person name="Haridas S."/>
            <person name="Chen C."/>
            <person name="Bauer D."/>
            <person name="Andreopoulos W."/>
            <person name="Pangilinan J."/>
            <person name="LaButti K."/>
            <person name="Riley R."/>
            <person name="Lipzen A."/>
            <person name="Clum A."/>
            <person name="Drula E."/>
            <person name="Henrissat B."/>
            <person name="Kohler A."/>
            <person name="Grigoriev I.V."/>
            <person name="Martin F.M."/>
            <person name="Hacquard S."/>
        </authorList>
    </citation>
    <scope>NUCLEOTIDE SEQUENCE</scope>
    <source>
        <strain evidence="7">MPI-CAGE-AT-0021</strain>
    </source>
</reference>
<dbReference type="EC" id="3.2.1.6" evidence="3"/>
<keyword evidence="5" id="KW-0326">Glycosidase</keyword>
<evidence type="ECO:0000256" key="3">
    <source>
        <dbReference type="ARBA" id="ARBA00012599"/>
    </source>
</evidence>
<comment type="caution">
    <text evidence="7">The sequence shown here is derived from an EMBL/GenBank/DDBJ whole genome shotgun (WGS) entry which is preliminary data.</text>
</comment>
<dbReference type="EMBL" id="JAGMUU010000085">
    <property type="protein sequence ID" value="KAH7108804.1"/>
    <property type="molecule type" value="Genomic_DNA"/>
</dbReference>
<dbReference type="PANTHER" id="PTHR10963">
    <property type="entry name" value="GLYCOSYL HYDROLASE-RELATED"/>
    <property type="match status" value="1"/>
</dbReference>
<dbReference type="GO" id="GO:0052861">
    <property type="term" value="F:endo-1,3(4)-beta-glucanase activity"/>
    <property type="evidence" value="ECO:0007669"/>
    <property type="project" value="UniProtKB-EC"/>
</dbReference>
<dbReference type="OrthoDB" id="192832at2759"/>
<evidence type="ECO:0000313" key="8">
    <source>
        <dbReference type="Proteomes" id="UP000717696"/>
    </source>
</evidence>
<name>A0A9P9CXH3_9HYPO</name>